<sequence length="171" mass="18658">MKKLALLILPVFLFAFTITDLKPVDTTDAVTFTIKNFGIPTKGNFKGLQGNIKWDKDNPATAVFDMSIDVKTVNTGIDSRDGHLRGEEYFNVEKFPLIRFKSTAVTSSNITGTLTIKGITKTISFPYTSVASGKGYLFQGSFSISRKDYGIGGTTLTLSDEAIITLKVQAN</sequence>
<name>A0A8J8JUB5_9BACT</name>
<dbReference type="Pfam" id="PF04264">
    <property type="entry name" value="YceI"/>
    <property type="match status" value="1"/>
</dbReference>
<dbReference type="Proteomes" id="UP000598971">
    <property type="component" value="Unassembled WGS sequence"/>
</dbReference>
<accession>A0A8J8JUB5</accession>
<dbReference type="PANTHER" id="PTHR34406">
    <property type="entry name" value="PROTEIN YCEI"/>
    <property type="match status" value="1"/>
</dbReference>
<feature type="chain" id="PRO_5035169189" description="Lipid/polyisoprenoid-binding YceI-like domain-containing protein" evidence="1">
    <location>
        <begin position="22"/>
        <end position="171"/>
    </location>
</feature>
<protein>
    <recommendedName>
        <fullName evidence="2">Lipid/polyisoprenoid-binding YceI-like domain-containing protein</fullName>
    </recommendedName>
</protein>
<proteinExistence type="predicted"/>
<evidence type="ECO:0000313" key="3">
    <source>
        <dbReference type="EMBL" id="NNV56853.1"/>
    </source>
</evidence>
<dbReference type="EMBL" id="WHPF01000011">
    <property type="protein sequence ID" value="NNV56853.1"/>
    <property type="molecule type" value="Genomic_DNA"/>
</dbReference>
<dbReference type="RefSeq" id="WP_171608796.1">
    <property type="nucleotide sequence ID" value="NZ_WHPF01000011.1"/>
</dbReference>
<dbReference type="InterPro" id="IPR036761">
    <property type="entry name" value="TTHA0802/YceI-like_sf"/>
</dbReference>
<organism evidence="3 4">
    <name type="scientific">Limnovirga soli</name>
    <dbReference type="NCBI Taxonomy" id="2656915"/>
    <lineage>
        <taxon>Bacteria</taxon>
        <taxon>Pseudomonadati</taxon>
        <taxon>Bacteroidota</taxon>
        <taxon>Chitinophagia</taxon>
        <taxon>Chitinophagales</taxon>
        <taxon>Chitinophagaceae</taxon>
        <taxon>Limnovirga</taxon>
    </lineage>
</organism>
<comment type="caution">
    <text evidence="3">The sequence shown here is derived from an EMBL/GenBank/DDBJ whole genome shotgun (WGS) entry which is preliminary data.</text>
</comment>
<evidence type="ECO:0000259" key="2">
    <source>
        <dbReference type="SMART" id="SM00867"/>
    </source>
</evidence>
<dbReference type="AlphaFoldDB" id="A0A8J8JUB5"/>
<feature type="domain" description="Lipid/polyisoprenoid-binding YceI-like" evidence="2">
    <location>
        <begin position="20"/>
        <end position="171"/>
    </location>
</feature>
<reference evidence="3" key="1">
    <citation type="submission" date="2019-10" db="EMBL/GenBank/DDBJ databases">
        <title>Draft genome sequence of Panacibacter sp. KCS-6.</title>
        <authorList>
            <person name="Yim K.J."/>
        </authorList>
    </citation>
    <scope>NUCLEOTIDE SEQUENCE</scope>
    <source>
        <strain evidence="3">KCS-6</strain>
    </source>
</reference>
<feature type="signal peptide" evidence="1">
    <location>
        <begin position="1"/>
        <end position="21"/>
    </location>
</feature>
<dbReference type="SUPFAM" id="SSF101874">
    <property type="entry name" value="YceI-like"/>
    <property type="match status" value="1"/>
</dbReference>
<dbReference type="InterPro" id="IPR007372">
    <property type="entry name" value="Lipid/polyisoprenoid-bd_YceI"/>
</dbReference>
<dbReference type="Gene3D" id="2.40.128.110">
    <property type="entry name" value="Lipid/polyisoprenoid-binding, YceI-like"/>
    <property type="match status" value="1"/>
</dbReference>
<dbReference type="PANTHER" id="PTHR34406:SF1">
    <property type="entry name" value="PROTEIN YCEI"/>
    <property type="match status" value="1"/>
</dbReference>
<keyword evidence="1" id="KW-0732">Signal</keyword>
<gene>
    <name evidence="3" type="ORF">GD597_15375</name>
</gene>
<evidence type="ECO:0000313" key="4">
    <source>
        <dbReference type="Proteomes" id="UP000598971"/>
    </source>
</evidence>
<dbReference type="SMART" id="SM00867">
    <property type="entry name" value="YceI"/>
    <property type="match status" value="1"/>
</dbReference>
<evidence type="ECO:0000256" key="1">
    <source>
        <dbReference type="SAM" id="SignalP"/>
    </source>
</evidence>
<keyword evidence="4" id="KW-1185">Reference proteome</keyword>